<evidence type="ECO:0000259" key="1">
    <source>
        <dbReference type="Pfam" id="PF13456"/>
    </source>
</evidence>
<protein>
    <recommendedName>
        <fullName evidence="1">RNase H type-1 domain-containing protein</fullName>
    </recommendedName>
</protein>
<feature type="domain" description="RNase H type-1" evidence="1">
    <location>
        <begin position="256"/>
        <end position="344"/>
    </location>
</feature>
<name>A0A8S9QTV3_BRACR</name>
<evidence type="ECO:0000313" key="2">
    <source>
        <dbReference type="EMBL" id="KAF3557272.1"/>
    </source>
</evidence>
<dbReference type="PANTHER" id="PTHR47074:SF11">
    <property type="entry name" value="REVERSE TRANSCRIPTASE-LIKE PROTEIN"/>
    <property type="match status" value="1"/>
</dbReference>
<dbReference type="AlphaFoldDB" id="A0A8S9QTV3"/>
<dbReference type="GO" id="GO:0004523">
    <property type="term" value="F:RNA-DNA hybrid ribonuclease activity"/>
    <property type="evidence" value="ECO:0007669"/>
    <property type="project" value="InterPro"/>
</dbReference>
<dbReference type="PANTHER" id="PTHR47074">
    <property type="entry name" value="BNAC02G40300D PROTEIN"/>
    <property type="match status" value="1"/>
</dbReference>
<evidence type="ECO:0000313" key="3">
    <source>
        <dbReference type="Proteomes" id="UP000712600"/>
    </source>
</evidence>
<dbReference type="Proteomes" id="UP000712600">
    <property type="component" value="Unassembled WGS sequence"/>
</dbReference>
<accession>A0A8S9QTV3</accession>
<dbReference type="Pfam" id="PF13456">
    <property type="entry name" value="RVT_3"/>
    <property type="match status" value="1"/>
</dbReference>
<sequence length="385" mass="44273">MTSFMEKKTWHQIVWHIKRVLSCSHLTTKQENEVFSSTFLLGSQTKFALEIDGAGRGRFFFDNHMVGKEGVEDAVRKGWCKELSGRHVDILERIGNCRRELAKWKKRSTSNAKVNMQRLQVEPNSVIDLTLKISGLLLLNSSSWDAMRVRQACTDHDADIILRLRLKGNQEDGYRWGFTKDGVYTSRSGYRVCNGGIETICHLFFTCPMAKDTWGRASIKLPNAEEPQPPLRAQETSVSWVKPPTGFRICNIGVSWISRHVNCGAAWILRDDKGRGILHRRRAFSNVESKREAELLAMQWAVRDMVSTRQPRIVFESSCDQARHTFMNLPSYVEHPTVVNEILLHLRSLHDGAFTTVFERRILLLRIFLWSIEALKPIPHPQRGF</sequence>
<dbReference type="InterPro" id="IPR052929">
    <property type="entry name" value="RNase_H-like_EbsB-rel"/>
</dbReference>
<dbReference type="InterPro" id="IPR002156">
    <property type="entry name" value="RNaseH_domain"/>
</dbReference>
<comment type="caution">
    <text evidence="2">The sequence shown here is derived from an EMBL/GenBank/DDBJ whole genome shotgun (WGS) entry which is preliminary data.</text>
</comment>
<gene>
    <name evidence="2" type="ORF">F2Q69_00013556</name>
</gene>
<proteinExistence type="predicted"/>
<dbReference type="EMBL" id="QGKX02000996">
    <property type="protein sequence ID" value="KAF3557272.1"/>
    <property type="molecule type" value="Genomic_DNA"/>
</dbReference>
<dbReference type="GO" id="GO:0003676">
    <property type="term" value="F:nucleic acid binding"/>
    <property type="evidence" value="ECO:0007669"/>
    <property type="project" value="InterPro"/>
</dbReference>
<reference evidence="2" key="1">
    <citation type="submission" date="2019-12" db="EMBL/GenBank/DDBJ databases">
        <title>Genome sequencing and annotation of Brassica cretica.</title>
        <authorList>
            <person name="Studholme D.J."/>
            <person name="Sarris P."/>
        </authorList>
    </citation>
    <scope>NUCLEOTIDE SEQUENCE</scope>
    <source>
        <strain evidence="2">PFS-109/04</strain>
        <tissue evidence="2">Leaf</tissue>
    </source>
</reference>
<organism evidence="2 3">
    <name type="scientific">Brassica cretica</name>
    <name type="common">Mustard</name>
    <dbReference type="NCBI Taxonomy" id="69181"/>
    <lineage>
        <taxon>Eukaryota</taxon>
        <taxon>Viridiplantae</taxon>
        <taxon>Streptophyta</taxon>
        <taxon>Embryophyta</taxon>
        <taxon>Tracheophyta</taxon>
        <taxon>Spermatophyta</taxon>
        <taxon>Magnoliopsida</taxon>
        <taxon>eudicotyledons</taxon>
        <taxon>Gunneridae</taxon>
        <taxon>Pentapetalae</taxon>
        <taxon>rosids</taxon>
        <taxon>malvids</taxon>
        <taxon>Brassicales</taxon>
        <taxon>Brassicaceae</taxon>
        <taxon>Brassiceae</taxon>
        <taxon>Brassica</taxon>
    </lineage>
</organism>